<dbReference type="AlphaFoldDB" id="A0A5B8UIZ3"/>
<proteinExistence type="predicted"/>
<protein>
    <submittedName>
        <fullName evidence="1">Uncharacterized protein</fullName>
    </submittedName>
</protein>
<dbReference type="OrthoDB" id="673259at2"/>
<reference evidence="1 2" key="1">
    <citation type="journal article" date="2015" name="Int. J. Syst. Evol. Microbiol.">
        <title>Flavisolibacter ginsenosidimutans sp. nov., with ginsenoside-converting activity isolated from soil used for cultivating ginseng.</title>
        <authorList>
            <person name="Zhao Y."/>
            <person name="Liu Q."/>
            <person name="Kang M.S."/>
            <person name="Jin F."/>
            <person name="Yu H."/>
            <person name="Im W.T."/>
        </authorList>
    </citation>
    <scope>NUCLEOTIDE SEQUENCE [LARGE SCALE GENOMIC DNA]</scope>
    <source>
        <strain evidence="1 2">Gsoil 636</strain>
    </source>
</reference>
<sequence>MTRKIKTYDDLLQEEQRLTAQMHSYKELVKQDISSIKEGLNPVKRSAKMVKNLFSREDKGPLLNFGLNFGMDVVLRRMLLGRAGWVAKVMVPYLVKNYASHLITEDQRKAVGKTVSKFISKVLMKKKKESFEAAPPV</sequence>
<keyword evidence="2" id="KW-1185">Reference proteome</keyword>
<name>A0A5B8UIZ3_9BACT</name>
<accession>A0A5B8UIZ3</accession>
<evidence type="ECO:0000313" key="1">
    <source>
        <dbReference type="EMBL" id="QEC56070.1"/>
    </source>
</evidence>
<organism evidence="1 2">
    <name type="scientific">Flavisolibacter ginsenosidimutans</name>
    <dbReference type="NCBI Taxonomy" id="661481"/>
    <lineage>
        <taxon>Bacteria</taxon>
        <taxon>Pseudomonadati</taxon>
        <taxon>Bacteroidota</taxon>
        <taxon>Chitinophagia</taxon>
        <taxon>Chitinophagales</taxon>
        <taxon>Chitinophagaceae</taxon>
        <taxon>Flavisolibacter</taxon>
    </lineage>
</organism>
<dbReference type="KEGG" id="fgg:FSB75_09240"/>
<dbReference type="Proteomes" id="UP000321204">
    <property type="component" value="Chromosome"/>
</dbReference>
<dbReference type="EMBL" id="CP042433">
    <property type="protein sequence ID" value="QEC56070.1"/>
    <property type="molecule type" value="Genomic_DNA"/>
</dbReference>
<dbReference type="RefSeq" id="WP_146786032.1">
    <property type="nucleotide sequence ID" value="NZ_BAABIO010000001.1"/>
</dbReference>
<gene>
    <name evidence="1" type="ORF">FSB75_09240</name>
</gene>
<evidence type="ECO:0000313" key="2">
    <source>
        <dbReference type="Proteomes" id="UP000321204"/>
    </source>
</evidence>